<comment type="caution">
    <text evidence="3">The sequence shown here is derived from an EMBL/GenBank/DDBJ whole genome shotgun (WGS) entry which is preliminary data.</text>
</comment>
<evidence type="ECO:0000313" key="4">
    <source>
        <dbReference type="Proteomes" id="UP000287166"/>
    </source>
</evidence>
<proteinExistence type="predicted"/>
<protein>
    <recommendedName>
        <fullName evidence="5">Mid2 domain-containing protein</fullName>
    </recommendedName>
</protein>
<keyword evidence="2" id="KW-1133">Transmembrane helix</keyword>
<feature type="region of interest" description="Disordered" evidence="1">
    <location>
        <begin position="143"/>
        <end position="261"/>
    </location>
</feature>
<sequence>MSTLVKVDSGSGGLGDTTPGMIDYSGSWYFDNTAGVEAYDESLAIARSAGAGASLQFVGTTVAVYGSVYPPNGCTPPVSTYSVDGSTPETINAPSVNEAINTVTFWANTYLSNGTHELVISVTQASANCQYMLDYISYTMLDSPSGQPSSSSSSASASSSSSPSSSPSSPSPSPSPTSSTPSTPSSPASVQPSSQSQGSSASFQFSSLQSSSSQPSSGLSQPSSSHLYTSSGSGQNTTIGGGRTAGSLSVTATDSQGSSSSAAASGTAAAAVSRGSSTPIGAIIGGVVGGVVGLALVLAALFFMYKRSRAECPDEYFYKTPALGYNAPDGDDAHALSGRTVAGSGSQMAQAEGGSATRRNSLLAWQTPDASQSRISLRLPALDSAPIMPFTSAELASASLSSTPRDVPPPSAEFLEGIPPDDPGVGPAKQGNEVASSSRIPDPPQPPVAMRRSPNIDSGLRFSPGVAPSDVDDSLLDLPPMYTAD</sequence>
<organism evidence="3 4">
    <name type="scientific">Sparassis crispa</name>
    <dbReference type="NCBI Taxonomy" id="139825"/>
    <lineage>
        <taxon>Eukaryota</taxon>
        <taxon>Fungi</taxon>
        <taxon>Dikarya</taxon>
        <taxon>Basidiomycota</taxon>
        <taxon>Agaricomycotina</taxon>
        <taxon>Agaricomycetes</taxon>
        <taxon>Polyporales</taxon>
        <taxon>Sparassidaceae</taxon>
        <taxon>Sparassis</taxon>
    </lineage>
</organism>
<evidence type="ECO:0008006" key="5">
    <source>
        <dbReference type="Google" id="ProtNLM"/>
    </source>
</evidence>
<feature type="region of interest" description="Disordered" evidence="1">
    <location>
        <begin position="399"/>
        <end position="485"/>
    </location>
</feature>
<dbReference type="InParanoid" id="A0A401GHC6"/>
<evidence type="ECO:0000256" key="2">
    <source>
        <dbReference type="SAM" id="Phobius"/>
    </source>
</evidence>
<dbReference type="EMBL" id="BFAD01000003">
    <property type="protein sequence ID" value="GBE81596.1"/>
    <property type="molecule type" value="Genomic_DNA"/>
</dbReference>
<evidence type="ECO:0000313" key="3">
    <source>
        <dbReference type="EMBL" id="GBE81596.1"/>
    </source>
</evidence>
<gene>
    <name evidence="3" type="ORF">SCP_0313250</name>
</gene>
<dbReference type="AlphaFoldDB" id="A0A401GHC6"/>
<keyword evidence="2" id="KW-0812">Transmembrane</keyword>
<dbReference type="RefSeq" id="XP_027612509.1">
    <property type="nucleotide sequence ID" value="XM_027756708.1"/>
</dbReference>
<feature type="compositionally biased region" description="Low complexity" evidence="1">
    <location>
        <begin position="176"/>
        <end position="233"/>
    </location>
</feature>
<accession>A0A401GHC6</accession>
<dbReference type="GeneID" id="38778513"/>
<reference evidence="3 4" key="1">
    <citation type="journal article" date="2018" name="Sci. Rep.">
        <title>Genome sequence of the cauliflower mushroom Sparassis crispa (Hanabiratake) and its association with beneficial usage.</title>
        <authorList>
            <person name="Kiyama R."/>
            <person name="Furutani Y."/>
            <person name="Kawaguchi K."/>
            <person name="Nakanishi T."/>
        </authorList>
    </citation>
    <scope>NUCLEOTIDE SEQUENCE [LARGE SCALE GENOMIC DNA]</scope>
</reference>
<feature type="compositionally biased region" description="Low complexity" evidence="1">
    <location>
        <begin position="476"/>
        <end position="485"/>
    </location>
</feature>
<feature type="transmembrane region" description="Helical" evidence="2">
    <location>
        <begin position="280"/>
        <end position="303"/>
    </location>
</feature>
<name>A0A401GHC6_9APHY</name>
<keyword evidence="2" id="KW-0472">Membrane</keyword>
<feature type="compositionally biased region" description="Low complexity" evidence="1">
    <location>
        <begin position="249"/>
        <end position="261"/>
    </location>
</feature>
<feature type="compositionally biased region" description="Low complexity" evidence="1">
    <location>
        <begin position="143"/>
        <end position="168"/>
    </location>
</feature>
<dbReference type="OrthoDB" id="3265734at2759"/>
<dbReference type="STRING" id="139825.A0A401GHC6"/>
<evidence type="ECO:0000256" key="1">
    <source>
        <dbReference type="SAM" id="MobiDB-lite"/>
    </source>
</evidence>
<dbReference type="Proteomes" id="UP000287166">
    <property type="component" value="Unassembled WGS sequence"/>
</dbReference>
<keyword evidence="4" id="KW-1185">Reference proteome</keyword>
<dbReference type="Gene3D" id="2.60.120.260">
    <property type="entry name" value="Galactose-binding domain-like"/>
    <property type="match status" value="1"/>
</dbReference>